<dbReference type="Pfam" id="PF13581">
    <property type="entry name" value="HATPase_c_2"/>
    <property type="match status" value="1"/>
</dbReference>
<dbReference type="SUPFAM" id="SSF55874">
    <property type="entry name" value="ATPase domain of HSP90 chaperone/DNA topoisomerase II/histidine kinase"/>
    <property type="match status" value="1"/>
</dbReference>
<accession>A0ABP7SYT7</accession>
<organism evidence="3 4">
    <name type="scientific">Allokutzneria multivorans</name>
    <dbReference type="NCBI Taxonomy" id="1142134"/>
    <lineage>
        <taxon>Bacteria</taxon>
        <taxon>Bacillati</taxon>
        <taxon>Actinomycetota</taxon>
        <taxon>Actinomycetes</taxon>
        <taxon>Pseudonocardiales</taxon>
        <taxon>Pseudonocardiaceae</taxon>
        <taxon>Allokutzneria</taxon>
    </lineage>
</organism>
<dbReference type="RefSeq" id="WP_344878379.1">
    <property type="nucleotide sequence ID" value="NZ_BAABAL010000017.1"/>
</dbReference>
<dbReference type="EMBL" id="BAABAL010000017">
    <property type="protein sequence ID" value="GAA4018301.1"/>
    <property type="molecule type" value="Genomic_DNA"/>
</dbReference>
<keyword evidence="4" id="KW-1185">Reference proteome</keyword>
<evidence type="ECO:0000313" key="3">
    <source>
        <dbReference type="EMBL" id="GAA4018301.1"/>
    </source>
</evidence>
<keyword evidence="1" id="KW-0808">Transferase</keyword>
<dbReference type="InterPro" id="IPR003594">
    <property type="entry name" value="HATPase_dom"/>
</dbReference>
<reference evidence="4" key="1">
    <citation type="journal article" date="2019" name="Int. J. Syst. Evol. Microbiol.">
        <title>The Global Catalogue of Microorganisms (GCM) 10K type strain sequencing project: providing services to taxonomists for standard genome sequencing and annotation.</title>
        <authorList>
            <consortium name="The Broad Institute Genomics Platform"/>
            <consortium name="The Broad Institute Genome Sequencing Center for Infectious Disease"/>
            <person name="Wu L."/>
            <person name="Ma J."/>
        </authorList>
    </citation>
    <scope>NUCLEOTIDE SEQUENCE [LARGE SCALE GENOMIC DNA]</scope>
    <source>
        <strain evidence="4">JCM 17342</strain>
    </source>
</reference>
<dbReference type="CDD" id="cd16936">
    <property type="entry name" value="HATPase_RsbW-like"/>
    <property type="match status" value="1"/>
</dbReference>
<dbReference type="InterPro" id="IPR036890">
    <property type="entry name" value="HATPase_C_sf"/>
</dbReference>
<gene>
    <name evidence="3" type="ORF">GCM10022247_47250</name>
</gene>
<dbReference type="Gene3D" id="3.30.565.10">
    <property type="entry name" value="Histidine kinase-like ATPase, C-terminal domain"/>
    <property type="match status" value="1"/>
</dbReference>
<name>A0ABP7SYT7_9PSEU</name>
<keyword evidence="1" id="KW-0418">Kinase</keyword>
<evidence type="ECO:0000259" key="2">
    <source>
        <dbReference type="Pfam" id="PF13581"/>
    </source>
</evidence>
<dbReference type="PANTHER" id="PTHR35526:SF3">
    <property type="entry name" value="ANTI-SIGMA-F FACTOR RSBW"/>
    <property type="match status" value="1"/>
</dbReference>
<comment type="caution">
    <text evidence="3">The sequence shown here is derived from an EMBL/GenBank/DDBJ whole genome shotgun (WGS) entry which is preliminary data.</text>
</comment>
<protein>
    <recommendedName>
        <fullName evidence="2">Histidine kinase/HSP90-like ATPase domain-containing protein</fullName>
    </recommendedName>
</protein>
<dbReference type="InterPro" id="IPR050267">
    <property type="entry name" value="Anti-sigma-factor_SerPK"/>
</dbReference>
<evidence type="ECO:0000313" key="4">
    <source>
        <dbReference type="Proteomes" id="UP001501747"/>
    </source>
</evidence>
<evidence type="ECO:0000256" key="1">
    <source>
        <dbReference type="ARBA" id="ARBA00022527"/>
    </source>
</evidence>
<proteinExistence type="predicted"/>
<dbReference type="Proteomes" id="UP001501747">
    <property type="component" value="Unassembled WGS sequence"/>
</dbReference>
<feature type="domain" description="Histidine kinase/HSP90-like ATPase" evidence="2">
    <location>
        <begin position="18"/>
        <end position="128"/>
    </location>
</feature>
<dbReference type="PANTHER" id="PTHR35526">
    <property type="entry name" value="ANTI-SIGMA-F FACTOR RSBW-RELATED"/>
    <property type="match status" value="1"/>
</dbReference>
<sequence length="131" mass="13997">MQEAASSESTRTVVPLQRDPGACAAVRALVTRVLGGWEMPEELVRDAVLVANELVANAVEHGEGQVWFGLSRVGAGIRMETGDSGAELPRLRSTGPTDERHRGLVIIGALSTGWGIEHRLDGKVVWATMTP</sequence>
<keyword evidence="1" id="KW-0723">Serine/threonine-protein kinase</keyword>